<sequence length="194" mass="21077">MEGATRGSSAVLMVHDAASPRKQDAASGCAVRSRLCFLLRAPRDVRSRVPGAGRTCVQGRGRLPSSIGLQGQQQISASYVFLRTKPKMPLCSLKPASATIELPQQDTRLPWTHSRGHRWDRIISAHSLQMEQDTTADNALGSEFGLFEGKKRFNPGFKITEMVSCIIMAVILKHESTGANDGLKSLNESVVNGC</sequence>
<proteinExistence type="predicted"/>
<evidence type="ECO:0000313" key="2">
    <source>
        <dbReference type="Proteomes" id="UP000190648"/>
    </source>
</evidence>
<dbReference type="AlphaFoldDB" id="A0A1V4JJ70"/>
<evidence type="ECO:0000313" key="1">
    <source>
        <dbReference type="EMBL" id="OPJ72105.1"/>
    </source>
</evidence>
<comment type="caution">
    <text evidence="1">The sequence shown here is derived from an EMBL/GenBank/DDBJ whole genome shotgun (WGS) entry which is preliminary data.</text>
</comment>
<keyword evidence="2" id="KW-1185">Reference proteome</keyword>
<dbReference type="EMBL" id="LSYS01007300">
    <property type="protein sequence ID" value="OPJ72105.1"/>
    <property type="molecule type" value="Genomic_DNA"/>
</dbReference>
<reference evidence="1 2" key="1">
    <citation type="submission" date="2016-02" db="EMBL/GenBank/DDBJ databases">
        <title>Band-tailed pigeon sequencing and assembly.</title>
        <authorList>
            <person name="Soares A.E."/>
            <person name="Novak B.J."/>
            <person name="Rice E.S."/>
            <person name="O'Connell B."/>
            <person name="Chang D."/>
            <person name="Weber S."/>
            <person name="Shapiro B."/>
        </authorList>
    </citation>
    <scope>NUCLEOTIDE SEQUENCE [LARGE SCALE GENOMIC DNA]</scope>
    <source>
        <strain evidence="1">BTP2013</strain>
        <tissue evidence="1">Blood</tissue>
    </source>
</reference>
<gene>
    <name evidence="1" type="ORF">AV530_009402</name>
</gene>
<protein>
    <submittedName>
        <fullName evidence="1">Uncharacterized protein</fullName>
    </submittedName>
</protein>
<accession>A0A1V4JJ70</accession>
<dbReference type="Proteomes" id="UP000190648">
    <property type="component" value="Unassembled WGS sequence"/>
</dbReference>
<organism evidence="1 2">
    <name type="scientific">Patagioenas fasciata monilis</name>
    <dbReference type="NCBI Taxonomy" id="372326"/>
    <lineage>
        <taxon>Eukaryota</taxon>
        <taxon>Metazoa</taxon>
        <taxon>Chordata</taxon>
        <taxon>Craniata</taxon>
        <taxon>Vertebrata</taxon>
        <taxon>Euteleostomi</taxon>
        <taxon>Archelosauria</taxon>
        <taxon>Archosauria</taxon>
        <taxon>Dinosauria</taxon>
        <taxon>Saurischia</taxon>
        <taxon>Theropoda</taxon>
        <taxon>Coelurosauria</taxon>
        <taxon>Aves</taxon>
        <taxon>Neognathae</taxon>
        <taxon>Neoaves</taxon>
        <taxon>Columbimorphae</taxon>
        <taxon>Columbiformes</taxon>
        <taxon>Columbidae</taxon>
        <taxon>Patagioenas</taxon>
    </lineage>
</organism>
<name>A0A1V4JJ70_PATFA</name>